<dbReference type="GO" id="GO:0004129">
    <property type="term" value="F:cytochrome-c oxidase activity"/>
    <property type="evidence" value="ECO:0007669"/>
    <property type="project" value="UniProtKB-EC"/>
</dbReference>
<dbReference type="InterPro" id="IPR002429">
    <property type="entry name" value="CcO_II-like_C"/>
</dbReference>
<feature type="domain" description="Cytochrome oxidase subunit II copper A binding" evidence="8">
    <location>
        <begin position="891"/>
        <end position="1026"/>
    </location>
</feature>
<comment type="subcellular location">
    <subcellularLocation>
        <location evidence="2">Membrane</location>
    </subcellularLocation>
</comment>
<dbReference type="EMBL" id="MK889230">
    <property type="protein sequence ID" value="QPM99239.1"/>
    <property type="molecule type" value="Genomic_DNA"/>
</dbReference>
<gene>
    <name evidence="9" type="primary">ctaC</name>
    <name evidence="9" type="ORF">MitoLV_6</name>
</gene>
<dbReference type="InterPro" id="IPR045187">
    <property type="entry name" value="CcO_II"/>
</dbReference>
<dbReference type="RefSeq" id="YP_010117025.1">
    <property type="nucleotide sequence ID" value="NC_056101.1"/>
</dbReference>
<evidence type="ECO:0000256" key="1">
    <source>
        <dbReference type="ARBA" id="ARBA00001935"/>
    </source>
</evidence>
<reference evidence="9" key="1">
    <citation type="journal article" date="2020" name="Sci. Rep.">
        <title>Morphology, ultrastructure, genomics, and phylogeny of Euplotes vanleeuwenhoeki sp. nov. and its ultra-reduced endosymbiont 'Candidatus Pinguicoccus supinus' sp. nov.</title>
        <authorList>
            <person name="Serra V."/>
            <person name="Gammuto L."/>
            <person name="Nitla V."/>
            <person name="Castelli M."/>
            <person name="Lanzoni O."/>
            <person name="Sassera D."/>
            <person name="Bandi C."/>
            <person name="Sandeep B.V."/>
            <person name="Verni F."/>
            <person name="Modeo L."/>
            <person name="Petroni G."/>
        </authorList>
    </citation>
    <scope>NUCLEOTIDE SEQUENCE</scope>
    <source>
        <strain evidence="9">KKR18</strain>
    </source>
</reference>
<name>A0A7T1C544_9SPIT</name>
<proteinExistence type="inferred from homology"/>
<keyword evidence="7" id="KW-1133">Transmembrane helix</keyword>
<dbReference type="GO" id="GO:0016020">
    <property type="term" value="C:membrane"/>
    <property type="evidence" value="ECO:0007669"/>
    <property type="project" value="UniProtKB-SubCell"/>
</dbReference>
<dbReference type="InterPro" id="IPR008972">
    <property type="entry name" value="Cupredoxin"/>
</dbReference>
<geneLocation type="mitochondrion" evidence="9"/>
<feature type="transmembrane region" description="Helical" evidence="7">
    <location>
        <begin position="95"/>
        <end position="118"/>
    </location>
</feature>
<evidence type="ECO:0000256" key="7">
    <source>
        <dbReference type="SAM" id="Phobius"/>
    </source>
</evidence>
<keyword evidence="7" id="KW-0812">Transmembrane</keyword>
<dbReference type="GeneID" id="65316563"/>
<dbReference type="SUPFAM" id="SSF49503">
    <property type="entry name" value="Cupredoxins"/>
    <property type="match status" value="1"/>
</dbReference>
<accession>A0A7T1C544</accession>
<dbReference type="GO" id="GO:0005507">
    <property type="term" value="F:copper ion binding"/>
    <property type="evidence" value="ECO:0007669"/>
    <property type="project" value="InterPro"/>
</dbReference>
<organism evidence="9">
    <name type="scientific">Euplotes vanleeuwenhoeki</name>
    <dbReference type="NCBI Taxonomy" id="2794224"/>
    <lineage>
        <taxon>Eukaryota</taxon>
        <taxon>Sar</taxon>
        <taxon>Alveolata</taxon>
        <taxon>Ciliophora</taxon>
        <taxon>Intramacronucleata</taxon>
        <taxon>Spirotrichea</taxon>
        <taxon>Hypotrichia</taxon>
        <taxon>Euplotida</taxon>
        <taxon>Euplotidae</taxon>
        <taxon>Euplotes</taxon>
    </lineage>
</organism>
<keyword evidence="9" id="KW-0496">Mitochondrion</keyword>
<evidence type="ECO:0000256" key="6">
    <source>
        <dbReference type="ARBA" id="ARBA00049512"/>
    </source>
</evidence>
<dbReference type="Pfam" id="PF00116">
    <property type="entry name" value="COX2"/>
    <property type="match status" value="1"/>
</dbReference>
<sequence>MTTIYNLPSIFNDFNFALLNMLNSEFLIQFNNSILNININYTEPKLYNTINFYENYQISYLSVPNIKLYYPEPFIASPTFSHDDIWFLHITIYQYWLWFFFCFLIIFFFITFLVTIRWCNVRHKPVRETRGVSRSKCGDLITATVPVSWAASIIVHESTDAIELADGFGTSELAIGIRAYQWGWEYYYPKDLNLMLNERNTTIRLGKSLAYWNDLNSLSHSYKFKSFIYNSSASSSNNYFNYSYLTNQTGEFFSTINAIDNKLMLKISTNLITSPHIFSINRELINITHTAPTIFYNLSPFAFLSGKSQFRRNIFDFVDSESIFSNNFSNLNFIDFKNFQNIFNFNNPLNFIIGSRNILNSISRSDIMNISIGYFSEINSRFFFDYNSSLISYYTEKEFFKFNDNYIAKLNNVSYMYNLLLSTDWFFFFQYANVDMRRWTLLELLEDSIFSEILDVNYFLNFNYELTNINHHFSPYSNFDNIPISSNTTASNTTALYLNTGRFTYKFLADLIVQMNFKGFFSKKLTDKFLELSKHQFLYNIKFEFLPLSIYDISSTFSFKLPEYNVLALDNEFYKWTELELITPTALTSTLLINSPNFISNFKNLITSFQAFWKVFKTSMEEERSNYNFSLLSYTESKLPIIHDFDSILTNRYNKSEGFNYTVDSFKHLYKNNATFTNFNPNLAWNYFLFKFPFLISFDSDVIRYTWFDWYSTRGQIVTKSLDTSVFNLYGVKDFDYSFTYPSSQKLKLINTTDNFYSKFSQARNYYIPGFHYMPIFFTKFISLSNEESTLNIKSLSLHNSQSNLLHFFNINKFLMHSLDLKNIEQPIQLDLNPFNLNNKKITNTLSLLNNQTDTLNDLLNISSRRQYILSLLFTTKNNLNLNLTPLFTDNHVNSISLINHTQNLTLEHLYKNSNANFITRNPYQPLKKGIQNMIRIQADKAIAMPTDTRLQILAVSKDIIHSWSIPSAGIKIDCIPGYSSHRILLFTLSGIYWGQCMEICGRFHHWMPIVVYFIRRDLFCIWCIHFVFKNQQVNSIYQSTEHSNTELNLNLSCDYSSWMVEF</sequence>
<dbReference type="AlphaFoldDB" id="A0A7T1C544"/>
<evidence type="ECO:0000256" key="5">
    <source>
        <dbReference type="ARBA" id="ARBA00031389"/>
    </source>
</evidence>
<evidence type="ECO:0000256" key="4">
    <source>
        <dbReference type="ARBA" id="ARBA00023136"/>
    </source>
</evidence>
<comment type="similarity">
    <text evidence="3">Belongs to the cytochrome c oxidase subunit 2 family.</text>
</comment>
<comment type="catalytic activity">
    <reaction evidence="6">
        <text>4 Fe(II)-[cytochrome c] + O2 + 8 H(+)(in) = 4 Fe(III)-[cytochrome c] + 2 H2O + 4 H(+)(out)</text>
        <dbReference type="Rhea" id="RHEA:11436"/>
        <dbReference type="Rhea" id="RHEA-COMP:10350"/>
        <dbReference type="Rhea" id="RHEA-COMP:14399"/>
        <dbReference type="ChEBI" id="CHEBI:15377"/>
        <dbReference type="ChEBI" id="CHEBI:15378"/>
        <dbReference type="ChEBI" id="CHEBI:15379"/>
        <dbReference type="ChEBI" id="CHEBI:29033"/>
        <dbReference type="ChEBI" id="CHEBI:29034"/>
        <dbReference type="EC" id="7.1.1.9"/>
    </reaction>
    <physiologicalReaction direction="left-to-right" evidence="6">
        <dbReference type="Rhea" id="RHEA:11437"/>
    </physiologicalReaction>
</comment>
<evidence type="ECO:0000259" key="8">
    <source>
        <dbReference type="PROSITE" id="PS50857"/>
    </source>
</evidence>
<dbReference type="PANTHER" id="PTHR22888">
    <property type="entry name" value="CYTOCHROME C OXIDASE, SUBUNIT II"/>
    <property type="match status" value="1"/>
</dbReference>
<comment type="cofactor">
    <cofactor evidence="1">
        <name>Cu cation</name>
        <dbReference type="ChEBI" id="CHEBI:23378"/>
    </cofactor>
</comment>
<keyword evidence="4 7" id="KW-0472">Membrane</keyword>
<evidence type="ECO:0000313" key="9">
    <source>
        <dbReference type="EMBL" id="QPM99239.1"/>
    </source>
</evidence>
<protein>
    <recommendedName>
        <fullName evidence="5">Cytochrome c oxidase polypeptide II</fullName>
    </recommendedName>
</protein>
<dbReference type="PANTHER" id="PTHR22888:SF9">
    <property type="entry name" value="CYTOCHROME C OXIDASE SUBUNIT 2"/>
    <property type="match status" value="1"/>
</dbReference>
<evidence type="ECO:0000256" key="3">
    <source>
        <dbReference type="ARBA" id="ARBA00007866"/>
    </source>
</evidence>
<dbReference type="PROSITE" id="PS50857">
    <property type="entry name" value="COX2_CUA"/>
    <property type="match status" value="1"/>
</dbReference>
<dbReference type="GO" id="GO:0042773">
    <property type="term" value="P:ATP synthesis coupled electron transport"/>
    <property type="evidence" value="ECO:0007669"/>
    <property type="project" value="TreeGrafter"/>
</dbReference>
<evidence type="ECO:0000256" key="2">
    <source>
        <dbReference type="ARBA" id="ARBA00004370"/>
    </source>
</evidence>
<dbReference type="Gene3D" id="2.60.40.420">
    <property type="entry name" value="Cupredoxins - blue copper proteins"/>
    <property type="match status" value="1"/>
</dbReference>